<gene>
    <name evidence="2" type="ORF">DUNSADRAFT_17852</name>
</gene>
<proteinExistence type="predicted"/>
<evidence type="ECO:0000256" key="1">
    <source>
        <dbReference type="SAM" id="MobiDB-lite"/>
    </source>
</evidence>
<dbReference type="Proteomes" id="UP000815325">
    <property type="component" value="Unassembled WGS sequence"/>
</dbReference>
<name>A0ABQ7G109_DUNSA</name>
<accession>A0ABQ7G109</accession>
<comment type="caution">
    <text evidence="2">The sequence shown here is derived from an EMBL/GenBank/DDBJ whole genome shotgun (WGS) entry which is preliminary data.</text>
</comment>
<sequence length="180" mass="20204">MSSSTFLFVHPPPPPSANKTLYYLDHDIKACETWQAIYEKLVQKAAEVIDLCQAKRDWELWTRWIDFRRRWQERLRLFREELCRLRSQRSSLRELEGAPSRGAIDPPSPSSSAQEDIDLEGSCGSSHRLLPGGSLLSNGAEAGACGKEGFAPSSFKTAWEGLVNTLSSISSIFDSKVKKE</sequence>
<feature type="region of interest" description="Disordered" evidence="1">
    <location>
        <begin position="94"/>
        <end position="117"/>
    </location>
</feature>
<evidence type="ECO:0000313" key="3">
    <source>
        <dbReference type="Proteomes" id="UP000815325"/>
    </source>
</evidence>
<reference evidence="2" key="1">
    <citation type="submission" date="2017-08" db="EMBL/GenBank/DDBJ databases">
        <authorList>
            <person name="Polle J.E."/>
            <person name="Barry K."/>
            <person name="Cushman J."/>
            <person name="Schmutz J."/>
            <person name="Tran D."/>
            <person name="Hathwaick L.T."/>
            <person name="Yim W.C."/>
            <person name="Jenkins J."/>
            <person name="Mckie-Krisberg Z.M."/>
            <person name="Prochnik S."/>
            <person name="Lindquist E."/>
            <person name="Dockter R.B."/>
            <person name="Adam C."/>
            <person name="Molina H."/>
            <person name="Bunkerborg J."/>
            <person name="Jin E."/>
            <person name="Buchheim M."/>
            <person name="Magnuson J."/>
        </authorList>
    </citation>
    <scope>NUCLEOTIDE SEQUENCE</scope>
    <source>
        <strain evidence="2">CCAP 19/18</strain>
    </source>
</reference>
<evidence type="ECO:0000313" key="2">
    <source>
        <dbReference type="EMBL" id="KAF5828290.1"/>
    </source>
</evidence>
<organism evidence="2 3">
    <name type="scientific">Dunaliella salina</name>
    <name type="common">Green alga</name>
    <name type="synonym">Protococcus salinus</name>
    <dbReference type="NCBI Taxonomy" id="3046"/>
    <lineage>
        <taxon>Eukaryota</taxon>
        <taxon>Viridiplantae</taxon>
        <taxon>Chlorophyta</taxon>
        <taxon>core chlorophytes</taxon>
        <taxon>Chlorophyceae</taxon>
        <taxon>CS clade</taxon>
        <taxon>Chlamydomonadales</taxon>
        <taxon>Dunaliellaceae</taxon>
        <taxon>Dunaliella</taxon>
    </lineage>
</organism>
<protein>
    <submittedName>
        <fullName evidence="2">Uncharacterized protein</fullName>
    </submittedName>
</protein>
<dbReference type="EMBL" id="MU070327">
    <property type="protein sequence ID" value="KAF5828290.1"/>
    <property type="molecule type" value="Genomic_DNA"/>
</dbReference>
<keyword evidence="3" id="KW-1185">Reference proteome</keyword>